<evidence type="ECO:0000256" key="2">
    <source>
        <dbReference type="ARBA" id="ARBA00004167"/>
    </source>
</evidence>
<keyword evidence="17" id="KW-1185">Reference proteome</keyword>
<evidence type="ECO:0000256" key="4">
    <source>
        <dbReference type="ARBA" id="ARBA00010617"/>
    </source>
</evidence>
<dbReference type="Pfam" id="PF00067">
    <property type="entry name" value="p450"/>
    <property type="match status" value="1"/>
</dbReference>
<dbReference type="AlphaFoldDB" id="A0A9P7UQ35"/>
<dbReference type="PRINTS" id="PR00463">
    <property type="entry name" value="EP450I"/>
</dbReference>
<evidence type="ECO:0000256" key="13">
    <source>
        <dbReference type="ARBA" id="ARBA00023180"/>
    </source>
</evidence>
<evidence type="ECO:0000256" key="3">
    <source>
        <dbReference type="ARBA" id="ARBA00005179"/>
    </source>
</evidence>
<keyword evidence="9 15" id="KW-0560">Oxidoreductase</keyword>
<dbReference type="EMBL" id="CM032189">
    <property type="protein sequence ID" value="KAG7087679.1"/>
    <property type="molecule type" value="Genomic_DNA"/>
</dbReference>
<evidence type="ECO:0000256" key="10">
    <source>
        <dbReference type="ARBA" id="ARBA00023004"/>
    </source>
</evidence>
<comment type="similarity">
    <text evidence="4 15">Belongs to the cytochrome P450 family.</text>
</comment>
<dbReference type="GO" id="GO:0016020">
    <property type="term" value="C:membrane"/>
    <property type="evidence" value="ECO:0007669"/>
    <property type="project" value="UniProtKB-SubCell"/>
</dbReference>
<dbReference type="InterPro" id="IPR017972">
    <property type="entry name" value="Cyt_P450_CS"/>
</dbReference>
<dbReference type="InterPro" id="IPR002401">
    <property type="entry name" value="Cyt_P450_E_grp-I"/>
</dbReference>
<dbReference type="GO" id="GO:0020037">
    <property type="term" value="F:heme binding"/>
    <property type="evidence" value="ECO:0007669"/>
    <property type="project" value="InterPro"/>
</dbReference>
<evidence type="ECO:0000313" key="16">
    <source>
        <dbReference type="EMBL" id="KAG7087679.1"/>
    </source>
</evidence>
<protein>
    <recommendedName>
        <fullName evidence="18">Cytochrome P450</fullName>
    </recommendedName>
</protein>
<comment type="pathway">
    <text evidence="3">Secondary metabolite biosynthesis.</text>
</comment>
<dbReference type="RefSeq" id="XP_043004150.1">
    <property type="nucleotide sequence ID" value="XM_043158795.1"/>
</dbReference>
<dbReference type="InterPro" id="IPR050364">
    <property type="entry name" value="Cytochrome_P450_fung"/>
</dbReference>
<dbReference type="InterPro" id="IPR036396">
    <property type="entry name" value="Cyt_P450_sf"/>
</dbReference>
<name>A0A9P7UQ35_9AGAR</name>
<dbReference type="PROSITE" id="PS00086">
    <property type="entry name" value="CYTOCHROME_P450"/>
    <property type="match status" value="1"/>
</dbReference>
<keyword evidence="10 14" id="KW-0408">Iron</keyword>
<comment type="cofactor">
    <cofactor evidence="1 14">
        <name>heme</name>
        <dbReference type="ChEBI" id="CHEBI:30413"/>
    </cofactor>
</comment>
<feature type="binding site" description="axial binding residue" evidence="14">
    <location>
        <position position="436"/>
    </location>
    <ligand>
        <name>heme</name>
        <dbReference type="ChEBI" id="CHEBI:30413"/>
    </ligand>
    <ligandPart>
        <name>Fe</name>
        <dbReference type="ChEBI" id="CHEBI:18248"/>
    </ligandPart>
</feature>
<dbReference type="Gene3D" id="1.10.630.10">
    <property type="entry name" value="Cytochrome P450"/>
    <property type="match status" value="1"/>
</dbReference>
<dbReference type="SUPFAM" id="SSF48264">
    <property type="entry name" value="Cytochrome P450"/>
    <property type="match status" value="1"/>
</dbReference>
<keyword evidence="11 15" id="KW-0503">Monooxygenase</keyword>
<evidence type="ECO:0000256" key="5">
    <source>
        <dbReference type="ARBA" id="ARBA00022617"/>
    </source>
</evidence>
<evidence type="ECO:0000313" key="17">
    <source>
        <dbReference type="Proteomes" id="UP001049176"/>
    </source>
</evidence>
<dbReference type="OrthoDB" id="2789670at2759"/>
<proteinExistence type="inferred from homology"/>
<evidence type="ECO:0000256" key="1">
    <source>
        <dbReference type="ARBA" id="ARBA00001971"/>
    </source>
</evidence>
<keyword evidence="12" id="KW-0472">Membrane</keyword>
<comment type="subcellular location">
    <subcellularLocation>
        <location evidence="2">Membrane</location>
        <topology evidence="2">Single-pass membrane protein</topology>
    </subcellularLocation>
</comment>
<keyword evidence="13" id="KW-0325">Glycoprotein</keyword>
<dbReference type="GO" id="GO:0004497">
    <property type="term" value="F:monooxygenase activity"/>
    <property type="evidence" value="ECO:0007669"/>
    <property type="project" value="UniProtKB-KW"/>
</dbReference>
<evidence type="ECO:0000256" key="8">
    <source>
        <dbReference type="ARBA" id="ARBA00022989"/>
    </source>
</evidence>
<evidence type="ECO:0000256" key="6">
    <source>
        <dbReference type="ARBA" id="ARBA00022692"/>
    </source>
</evidence>
<dbReference type="GeneID" id="66082702"/>
<dbReference type="GO" id="GO:0005506">
    <property type="term" value="F:iron ion binding"/>
    <property type="evidence" value="ECO:0007669"/>
    <property type="project" value="InterPro"/>
</dbReference>
<evidence type="ECO:0000256" key="15">
    <source>
        <dbReference type="RuleBase" id="RU000461"/>
    </source>
</evidence>
<keyword evidence="8" id="KW-1133">Transmembrane helix</keyword>
<dbReference type="InterPro" id="IPR001128">
    <property type="entry name" value="Cyt_P450"/>
</dbReference>
<sequence length="510" mass="57735">MALDSLPLFLAISVLVATAYFSASLCRRKDDHYPPGPGTRSSIGNVALIPPKKPWVTFTEWGKRYGPLVHLKVPGQHFYFVNSNKVADQLLEKRSRIYSSRAFANALDLAGWSFLLPAMAYSDSWRANRRLHHQSLKSQSIPQFYPAIEEKVYAFLRSLLNHPEEFMDNTEVLSGGAVLGTMFGLDVTNVDSRALQLSKTAIRAVDTVVSPQFVFSATYFPFFRFLPIWFPVLGRLKEDLVNSLTSLKDMKELVVEHTMKLLKEGDLKSSLVAELLEVNKVNGGSIEEDDRIVNMGLISYAAGADTMVSSVWTFFLAMIRHPRCQEKAQMEIDSVIGTNRLPTFADRSSLPYVNAIYWEVMRWHPPLPLAPHATIEDDFYDGFYIPKGSVVFGNIWGMTRDEAVYEKPDEFIPERYYDKVNDYRDDVAFGFGRRICVGRYFAEAVVWLTIATVLAAFRLEKAKNEQGEEIDTPESYSEGPVLFSRPLPFRCSITPRSDKSTGLIEAFSNF</sequence>
<gene>
    <name evidence="16" type="ORF">E1B28_013627</name>
</gene>
<reference evidence="16" key="1">
    <citation type="journal article" date="2021" name="Genome Biol. Evol.">
        <title>The assembled and annotated genome of the fairy-ring fungus Marasmius oreades.</title>
        <authorList>
            <person name="Hiltunen M."/>
            <person name="Ament-Velasquez S.L."/>
            <person name="Johannesson H."/>
        </authorList>
    </citation>
    <scope>NUCLEOTIDE SEQUENCE</scope>
    <source>
        <strain evidence="16">03SP1</strain>
    </source>
</reference>
<evidence type="ECO:0000256" key="9">
    <source>
        <dbReference type="ARBA" id="ARBA00023002"/>
    </source>
</evidence>
<evidence type="ECO:0008006" key="18">
    <source>
        <dbReference type="Google" id="ProtNLM"/>
    </source>
</evidence>
<keyword evidence="5 14" id="KW-0349">Heme</keyword>
<evidence type="ECO:0000256" key="14">
    <source>
        <dbReference type="PIRSR" id="PIRSR602401-1"/>
    </source>
</evidence>
<comment type="caution">
    <text evidence="16">The sequence shown here is derived from an EMBL/GenBank/DDBJ whole genome shotgun (WGS) entry which is preliminary data.</text>
</comment>
<evidence type="ECO:0000256" key="11">
    <source>
        <dbReference type="ARBA" id="ARBA00023033"/>
    </source>
</evidence>
<evidence type="ECO:0000256" key="7">
    <source>
        <dbReference type="ARBA" id="ARBA00022723"/>
    </source>
</evidence>
<keyword evidence="6" id="KW-0812">Transmembrane</keyword>
<organism evidence="16 17">
    <name type="scientific">Marasmius oreades</name>
    <name type="common">fairy-ring Marasmius</name>
    <dbReference type="NCBI Taxonomy" id="181124"/>
    <lineage>
        <taxon>Eukaryota</taxon>
        <taxon>Fungi</taxon>
        <taxon>Dikarya</taxon>
        <taxon>Basidiomycota</taxon>
        <taxon>Agaricomycotina</taxon>
        <taxon>Agaricomycetes</taxon>
        <taxon>Agaricomycetidae</taxon>
        <taxon>Agaricales</taxon>
        <taxon>Marasmiineae</taxon>
        <taxon>Marasmiaceae</taxon>
        <taxon>Marasmius</taxon>
    </lineage>
</organism>
<dbReference type="CDD" id="cd11065">
    <property type="entry name" value="CYP64-like"/>
    <property type="match status" value="1"/>
</dbReference>
<dbReference type="PANTHER" id="PTHR46300:SF2">
    <property type="entry name" value="CYTOCHROME P450 MONOOXYGENASE ALNH-RELATED"/>
    <property type="match status" value="1"/>
</dbReference>
<keyword evidence="7 14" id="KW-0479">Metal-binding</keyword>
<dbReference type="GO" id="GO:0016705">
    <property type="term" value="F:oxidoreductase activity, acting on paired donors, with incorporation or reduction of molecular oxygen"/>
    <property type="evidence" value="ECO:0007669"/>
    <property type="project" value="InterPro"/>
</dbReference>
<dbReference type="Proteomes" id="UP001049176">
    <property type="component" value="Chromosome 9"/>
</dbReference>
<evidence type="ECO:0000256" key="12">
    <source>
        <dbReference type="ARBA" id="ARBA00023136"/>
    </source>
</evidence>
<dbReference type="KEGG" id="more:E1B28_013627"/>
<dbReference type="PANTHER" id="PTHR46300">
    <property type="entry name" value="P450, PUTATIVE (EUROFUNG)-RELATED-RELATED"/>
    <property type="match status" value="1"/>
</dbReference>
<accession>A0A9P7UQ35</accession>